<sequence length="194" mass="21331">METVRALVEQYGLIAIFTGCVAEGESFAILGGFFVHQEILPLAGVFAATFLGSFLGDSMFFMAGRHFTNHPLVMRLRHKRGFSHAYRLVRRHPNIFVLTNRFIYGLRLVGGVAAGMANIPVARFFVLNALSSVIWSTVFVGLGYFFGLGAETLIGDTLRTHHRLLIGLAIGVAAMIIAAVIAHRMAKKEPREPE</sequence>
<dbReference type="RefSeq" id="WP_116624167.1">
    <property type="nucleotide sequence ID" value="NZ_QURN01000008.1"/>
</dbReference>
<accession>A0A371XDM7</accession>
<dbReference type="EMBL" id="QURN01000008">
    <property type="protein sequence ID" value="RFC67293.1"/>
    <property type="molecule type" value="Genomic_DNA"/>
</dbReference>
<dbReference type="Proteomes" id="UP000262379">
    <property type="component" value="Unassembled WGS sequence"/>
</dbReference>
<keyword evidence="1" id="KW-1133">Transmembrane helix</keyword>
<feature type="domain" description="VTT" evidence="2">
    <location>
        <begin position="25"/>
        <end position="144"/>
    </location>
</feature>
<gene>
    <name evidence="3" type="ORF">DY251_12115</name>
</gene>
<feature type="transmembrane region" description="Helical" evidence="1">
    <location>
        <begin position="39"/>
        <end position="56"/>
    </location>
</feature>
<dbReference type="AlphaFoldDB" id="A0A371XDM7"/>
<feature type="transmembrane region" description="Helical" evidence="1">
    <location>
        <begin position="12"/>
        <end position="33"/>
    </location>
</feature>
<evidence type="ECO:0000313" key="3">
    <source>
        <dbReference type="EMBL" id="RFC67293.1"/>
    </source>
</evidence>
<comment type="caution">
    <text evidence="3">The sequence shown here is derived from an EMBL/GenBank/DDBJ whole genome shotgun (WGS) entry which is preliminary data.</text>
</comment>
<dbReference type="InterPro" id="IPR051311">
    <property type="entry name" value="DedA_domain"/>
</dbReference>
<dbReference type="PROSITE" id="PS51257">
    <property type="entry name" value="PROKAR_LIPOPROTEIN"/>
    <property type="match status" value="1"/>
</dbReference>
<reference evidence="4" key="1">
    <citation type="submission" date="2018-08" db="EMBL/GenBank/DDBJ databases">
        <authorList>
            <person name="Im W.T."/>
        </authorList>
    </citation>
    <scope>NUCLEOTIDE SEQUENCE [LARGE SCALE GENOMIC DNA]</scope>
    <source>
        <strain evidence="4">LA-28</strain>
    </source>
</reference>
<dbReference type="PANTHER" id="PTHR42709:SF2">
    <property type="entry name" value="INNER MEMBRANE PROTEIN YOHD"/>
    <property type="match status" value="1"/>
</dbReference>
<organism evidence="3 4">
    <name type="scientific">Mesorhizobium denitrificans</name>
    <dbReference type="NCBI Taxonomy" id="2294114"/>
    <lineage>
        <taxon>Bacteria</taxon>
        <taxon>Pseudomonadati</taxon>
        <taxon>Pseudomonadota</taxon>
        <taxon>Alphaproteobacteria</taxon>
        <taxon>Hyphomicrobiales</taxon>
        <taxon>Phyllobacteriaceae</taxon>
        <taxon>Mesorhizobium</taxon>
    </lineage>
</organism>
<evidence type="ECO:0000256" key="1">
    <source>
        <dbReference type="SAM" id="Phobius"/>
    </source>
</evidence>
<name>A0A371XDM7_9HYPH</name>
<evidence type="ECO:0000313" key="4">
    <source>
        <dbReference type="Proteomes" id="UP000262379"/>
    </source>
</evidence>
<keyword evidence="4" id="KW-1185">Reference proteome</keyword>
<keyword evidence="1" id="KW-0812">Transmembrane</keyword>
<dbReference type="InterPro" id="IPR032816">
    <property type="entry name" value="VTT_dom"/>
</dbReference>
<protein>
    <submittedName>
        <fullName evidence="3">DedA family protein</fullName>
    </submittedName>
</protein>
<dbReference type="Pfam" id="PF09335">
    <property type="entry name" value="VTT_dom"/>
    <property type="match status" value="1"/>
</dbReference>
<dbReference type="GO" id="GO:0005886">
    <property type="term" value="C:plasma membrane"/>
    <property type="evidence" value="ECO:0007669"/>
    <property type="project" value="TreeGrafter"/>
</dbReference>
<proteinExistence type="predicted"/>
<keyword evidence="1" id="KW-0472">Membrane</keyword>
<feature type="transmembrane region" description="Helical" evidence="1">
    <location>
        <begin position="124"/>
        <end position="144"/>
    </location>
</feature>
<dbReference type="PANTHER" id="PTHR42709">
    <property type="entry name" value="ALKALINE PHOSPHATASE LIKE PROTEIN"/>
    <property type="match status" value="1"/>
</dbReference>
<feature type="transmembrane region" description="Helical" evidence="1">
    <location>
        <begin position="164"/>
        <end position="182"/>
    </location>
</feature>
<evidence type="ECO:0000259" key="2">
    <source>
        <dbReference type="Pfam" id="PF09335"/>
    </source>
</evidence>